<reference evidence="12 13" key="2">
    <citation type="journal article" date="2012" name="Stand. Genomic Sci.">
        <title>Genome sequence of the moderately thermophilic, amino-acid-degrading and sulfur-reducing bacterium Thermovirga lienii type strain (Cas60314(T)).</title>
        <authorList>
            <person name="Goker M."/>
            <person name="Saunders E."/>
            <person name="Lapidus A."/>
            <person name="Nolan M."/>
            <person name="Lucas S."/>
            <person name="Hammon N."/>
            <person name="Deshpande S."/>
            <person name="Cheng J.F."/>
            <person name="Han C."/>
            <person name="Tapia R."/>
            <person name="Goodwin L.A."/>
            <person name="Pitluck S."/>
            <person name="Liolios K."/>
            <person name="Mavromatis K."/>
            <person name="Pagani I."/>
            <person name="Ivanova N."/>
            <person name="Mikhailova N."/>
            <person name="Pati A."/>
            <person name="Chen A."/>
            <person name="Palaniappan K."/>
            <person name="Land M."/>
            <person name="Chang Y.J."/>
            <person name="Jeffries C.D."/>
            <person name="Brambilla E.M."/>
            <person name="Rohde M."/>
            <person name="Spring S."/>
            <person name="Detter J.C."/>
            <person name="Woyke T."/>
            <person name="Bristow J."/>
            <person name="Eisen J.A."/>
            <person name="Markowitz V."/>
            <person name="Hugenholtz P."/>
            <person name="Kyrpides N.C."/>
            <person name="Klenk H.P."/>
        </authorList>
    </citation>
    <scope>NUCLEOTIDE SEQUENCE [LARGE SCALE GENOMIC DNA]</scope>
    <source>
        <strain evidence="13">ATCC BAA-1197 / DSM 17291 / Cas60314</strain>
    </source>
</reference>
<dbReference type="HOGENOM" id="CLU_048564_0_0_0"/>
<dbReference type="OrthoDB" id="9775140at2"/>
<evidence type="ECO:0000259" key="11">
    <source>
        <dbReference type="Pfam" id="PF12367"/>
    </source>
</evidence>
<name>G7V8L6_THELD</name>
<dbReference type="InterPro" id="IPR051457">
    <property type="entry name" value="2-oxoacid:Fd_oxidoreductase"/>
</dbReference>
<dbReference type="GO" id="GO:0030976">
    <property type="term" value="F:thiamine pyrophosphate binding"/>
    <property type="evidence" value="ECO:0007669"/>
    <property type="project" value="InterPro"/>
</dbReference>
<evidence type="ECO:0000256" key="7">
    <source>
        <dbReference type="ARBA" id="ARBA00023004"/>
    </source>
</evidence>
<keyword evidence="5" id="KW-0460">Magnesium</keyword>
<dbReference type="SUPFAM" id="SSF52518">
    <property type="entry name" value="Thiamin diphosphate-binding fold (THDP-binding)"/>
    <property type="match status" value="1"/>
</dbReference>
<evidence type="ECO:0000256" key="9">
    <source>
        <dbReference type="ARBA" id="ARBA00023052"/>
    </source>
</evidence>
<organism evidence="12 13">
    <name type="scientific">Thermovirga lienii (strain ATCC BAA-1197 / DSM 17291 / Cas60314)</name>
    <dbReference type="NCBI Taxonomy" id="580340"/>
    <lineage>
        <taxon>Bacteria</taxon>
        <taxon>Thermotogati</taxon>
        <taxon>Synergistota</taxon>
        <taxon>Synergistia</taxon>
        <taxon>Synergistales</taxon>
        <taxon>Thermovirgaceae</taxon>
        <taxon>Thermovirga</taxon>
    </lineage>
</organism>
<dbReference type="KEGG" id="tli:Tlie_1755"/>
<dbReference type="PANTHER" id="PTHR48084">
    <property type="entry name" value="2-OXOGLUTARATE OXIDOREDUCTASE SUBUNIT KORB-RELATED"/>
    <property type="match status" value="1"/>
</dbReference>
<evidence type="ECO:0000256" key="4">
    <source>
        <dbReference type="ARBA" id="ARBA00022723"/>
    </source>
</evidence>
<keyword evidence="9" id="KW-0786">Thiamine pyrophosphate</keyword>
<dbReference type="InterPro" id="IPR029061">
    <property type="entry name" value="THDP-binding"/>
</dbReference>
<accession>G7V8L6</accession>
<dbReference type="STRING" id="580340.Tlie_1755"/>
<evidence type="ECO:0000313" key="13">
    <source>
        <dbReference type="Proteomes" id="UP000005868"/>
    </source>
</evidence>
<evidence type="ECO:0000256" key="1">
    <source>
        <dbReference type="ARBA" id="ARBA00001946"/>
    </source>
</evidence>
<dbReference type="PANTHER" id="PTHR48084:SF4">
    <property type="entry name" value="2-OXOGLUTARATE OXIDOREDUCTASE SUBUNIT KORB"/>
    <property type="match status" value="1"/>
</dbReference>
<gene>
    <name evidence="12" type="ordered locus">Tlie_1755</name>
</gene>
<dbReference type="NCBIfam" id="TIGR02177">
    <property type="entry name" value="PorB_KorB"/>
    <property type="match status" value="1"/>
</dbReference>
<reference evidence="13" key="1">
    <citation type="submission" date="2011-10" db="EMBL/GenBank/DDBJ databases">
        <title>The complete genome of chromosome of Thermovirga lienii DSM 17291.</title>
        <authorList>
            <consortium name="US DOE Joint Genome Institute (JGI-PGF)"/>
            <person name="Lucas S."/>
            <person name="Copeland A."/>
            <person name="Lapidus A."/>
            <person name="Glavina del Rio T."/>
            <person name="Dalin E."/>
            <person name="Tice H."/>
            <person name="Bruce D."/>
            <person name="Goodwin L."/>
            <person name="Pitluck S."/>
            <person name="Peters L."/>
            <person name="Mikhailova N."/>
            <person name="Saunders E."/>
            <person name="Kyrpides N."/>
            <person name="Mavromatis K."/>
            <person name="Ivanova N."/>
            <person name="Last F.I."/>
            <person name="Brettin T."/>
            <person name="Detter J.C."/>
            <person name="Han C."/>
            <person name="Larimer F."/>
            <person name="Land M."/>
            <person name="Hauser L."/>
            <person name="Markowitz V."/>
            <person name="Cheng J.-F."/>
            <person name="Hugenholtz P."/>
            <person name="Woyke T."/>
            <person name="Wu D."/>
            <person name="Spring S."/>
            <person name="Schroeder M."/>
            <person name="Brambilla E.-M."/>
            <person name="Klenk H.-P."/>
            <person name="Eisen J.A."/>
        </authorList>
    </citation>
    <scope>NUCLEOTIDE SEQUENCE [LARGE SCALE GENOMIC DNA]</scope>
    <source>
        <strain evidence="13">ATCC BAA-1197 / DSM 17291 / Cas60314</strain>
    </source>
</reference>
<keyword evidence="4" id="KW-0479">Metal-binding</keyword>
<evidence type="ECO:0000313" key="12">
    <source>
        <dbReference type="EMBL" id="AER67477.1"/>
    </source>
</evidence>
<keyword evidence="6 12" id="KW-0560">Oxidoreductase</keyword>
<keyword evidence="12" id="KW-0670">Pyruvate</keyword>
<dbReference type="EMBL" id="CP003096">
    <property type="protein sequence ID" value="AER67477.1"/>
    <property type="molecule type" value="Genomic_DNA"/>
</dbReference>
<keyword evidence="13" id="KW-1185">Reference proteome</keyword>
<dbReference type="Gene3D" id="3.40.50.970">
    <property type="match status" value="1"/>
</dbReference>
<feature type="domain" description="Thiamine pyrophosphate enzyme TPP-binding" evidence="10">
    <location>
        <begin position="52"/>
        <end position="195"/>
    </location>
</feature>
<dbReference type="Proteomes" id="UP000005868">
    <property type="component" value="Chromosome"/>
</dbReference>
<dbReference type="InterPro" id="IPR032686">
    <property type="entry name" value="PFO_beta_C"/>
</dbReference>
<dbReference type="GO" id="GO:0046872">
    <property type="term" value="F:metal ion binding"/>
    <property type="evidence" value="ECO:0007669"/>
    <property type="project" value="UniProtKB-KW"/>
</dbReference>
<keyword evidence="7" id="KW-0408">Iron</keyword>
<dbReference type="eggNOG" id="COG1013">
    <property type="taxonomic scope" value="Bacteria"/>
</dbReference>
<dbReference type="GO" id="GO:0051536">
    <property type="term" value="F:iron-sulfur cluster binding"/>
    <property type="evidence" value="ECO:0007669"/>
    <property type="project" value="UniProtKB-KW"/>
</dbReference>
<dbReference type="GO" id="GO:0047553">
    <property type="term" value="F:2-oxoglutarate synthase activity"/>
    <property type="evidence" value="ECO:0007669"/>
    <property type="project" value="UniProtKB-EC"/>
</dbReference>
<comment type="cofactor">
    <cofactor evidence="2">
        <name>thiamine diphosphate</name>
        <dbReference type="ChEBI" id="CHEBI:58937"/>
    </cofactor>
</comment>
<dbReference type="InterPro" id="IPR011766">
    <property type="entry name" value="TPP_enzyme_TPP-bd"/>
</dbReference>
<evidence type="ECO:0000256" key="8">
    <source>
        <dbReference type="ARBA" id="ARBA00023014"/>
    </source>
</evidence>
<keyword evidence="8" id="KW-0411">Iron-sulfur</keyword>
<dbReference type="CDD" id="cd03375">
    <property type="entry name" value="TPP_OGFOR"/>
    <property type="match status" value="1"/>
</dbReference>
<proteinExistence type="predicted"/>
<feature type="domain" description="Pyruvate ferredoxin oxidoreductase beta subunit C-terminal" evidence="11">
    <location>
        <begin position="199"/>
        <end position="263"/>
    </location>
</feature>
<protein>
    <submittedName>
        <fullName evidence="12">Pyruvate ferredoxin/flavodoxin oxidoreductase, beta subunit</fullName>
        <ecNumber evidence="12">1.2.7.3</ecNumber>
    </submittedName>
</protein>
<dbReference type="AlphaFoldDB" id="G7V8L6"/>
<evidence type="ECO:0000256" key="3">
    <source>
        <dbReference type="ARBA" id="ARBA00001966"/>
    </source>
</evidence>
<evidence type="ECO:0000256" key="6">
    <source>
        <dbReference type="ARBA" id="ARBA00023002"/>
    </source>
</evidence>
<dbReference type="GO" id="GO:0045333">
    <property type="term" value="P:cellular respiration"/>
    <property type="evidence" value="ECO:0007669"/>
    <property type="project" value="UniProtKB-ARBA"/>
</dbReference>
<evidence type="ECO:0000256" key="5">
    <source>
        <dbReference type="ARBA" id="ARBA00022842"/>
    </source>
</evidence>
<comment type="cofactor">
    <cofactor evidence="1">
        <name>Mg(2+)</name>
        <dbReference type="ChEBI" id="CHEBI:18420"/>
    </cofactor>
</comment>
<evidence type="ECO:0000256" key="2">
    <source>
        <dbReference type="ARBA" id="ARBA00001964"/>
    </source>
</evidence>
<dbReference type="EC" id="1.2.7.3" evidence="12"/>
<dbReference type="Pfam" id="PF12367">
    <property type="entry name" value="PFO_beta_C"/>
    <property type="match status" value="1"/>
</dbReference>
<sequence>MEWKDFDLEGIDIQWCPGCGDFKIMEALKKALAELDIAPNEVVIFSGIGQAAKMPHFMKCHFFNGLHGRSISNATGFKAANPGMTVIAIGGDGDMYGEGGNHFIHTIRRNPDLTNIVCNNMVYGLTKGQASPTSPIGLKTPVQVDGVTEEPFNPVAVAIAQGATFVARTFAGYVDETKEILKKAILHKGYALVDIFQPCVSFNKVNTYKWFMENTYVLDEGDHDPTDRRAAILKALEKDPYPLGILYREEGKKTFEENLACYQEDKTPLFMRKADRLSLVSAFMKE</sequence>
<evidence type="ECO:0000259" key="10">
    <source>
        <dbReference type="Pfam" id="PF02775"/>
    </source>
</evidence>
<dbReference type="InterPro" id="IPR011896">
    <property type="entry name" value="OFOB"/>
</dbReference>
<dbReference type="NCBIfam" id="NF008821">
    <property type="entry name" value="PRK11869.1"/>
    <property type="match status" value="1"/>
</dbReference>
<comment type="cofactor">
    <cofactor evidence="3">
        <name>[4Fe-4S] cluster</name>
        <dbReference type="ChEBI" id="CHEBI:49883"/>
    </cofactor>
</comment>
<dbReference type="Pfam" id="PF02775">
    <property type="entry name" value="TPP_enzyme_C"/>
    <property type="match status" value="1"/>
</dbReference>